<name>A0A9D1DUG2_9FIRM</name>
<evidence type="ECO:0000259" key="3">
    <source>
        <dbReference type="Pfam" id="PF04321"/>
    </source>
</evidence>
<dbReference type="InterPro" id="IPR036291">
    <property type="entry name" value="NAD(P)-bd_dom_sf"/>
</dbReference>
<proteinExistence type="inferred from homology"/>
<comment type="similarity">
    <text evidence="1 2">Belongs to the dTDP-4-dehydrorhamnose reductase family.</text>
</comment>
<reference evidence="4" key="1">
    <citation type="submission" date="2020-10" db="EMBL/GenBank/DDBJ databases">
        <authorList>
            <person name="Gilroy R."/>
        </authorList>
    </citation>
    <scope>NUCLEOTIDE SEQUENCE</scope>
    <source>
        <strain evidence="4">CHK184-20233</strain>
    </source>
</reference>
<comment type="function">
    <text evidence="2">Catalyzes the reduction of dTDP-6-deoxy-L-lyxo-4-hexulose to yield dTDP-L-rhamnose.</text>
</comment>
<accession>A0A9D1DUG2</accession>
<dbReference type="CDD" id="cd05254">
    <property type="entry name" value="dTDP_HR_like_SDR_e"/>
    <property type="match status" value="1"/>
</dbReference>
<keyword evidence="2" id="KW-0521">NADP</keyword>
<dbReference type="Gene3D" id="3.90.25.10">
    <property type="entry name" value="UDP-galactose 4-epimerase, domain 1"/>
    <property type="match status" value="1"/>
</dbReference>
<evidence type="ECO:0000256" key="1">
    <source>
        <dbReference type="ARBA" id="ARBA00010944"/>
    </source>
</evidence>
<reference evidence="4" key="2">
    <citation type="journal article" date="2021" name="PeerJ">
        <title>Extensive microbial diversity within the chicken gut microbiome revealed by metagenomics and culture.</title>
        <authorList>
            <person name="Gilroy R."/>
            <person name="Ravi A."/>
            <person name="Getino M."/>
            <person name="Pursley I."/>
            <person name="Horton D.L."/>
            <person name="Alikhan N.F."/>
            <person name="Baker D."/>
            <person name="Gharbi K."/>
            <person name="Hall N."/>
            <person name="Watson M."/>
            <person name="Adriaenssens E.M."/>
            <person name="Foster-Nyarko E."/>
            <person name="Jarju S."/>
            <person name="Secka A."/>
            <person name="Antonio M."/>
            <person name="Oren A."/>
            <person name="Chaudhuri R.R."/>
            <person name="La Ragione R."/>
            <person name="Hildebrand F."/>
            <person name="Pallen M.J."/>
        </authorList>
    </citation>
    <scope>NUCLEOTIDE SEQUENCE</scope>
    <source>
        <strain evidence="4">CHK184-20233</strain>
    </source>
</reference>
<comment type="caution">
    <text evidence="4">The sequence shown here is derived from an EMBL/GenBank/DDBJ whole genome shotgun (WGS) entry which is preliminary data.</text>
</comment>
<dbReference type="InterPro" id="IPR005913">
    <property type="entry name" value="dTDP_dehydrorham_reduct"/>
</dbReference>
<dbReference type="NCBIfam" id="TIGR01214">
    <property type="entry name" value="rmlD"/>
    <property type="match status" value="1"/>
</dbReference>
<evidence type="ECO:0000313" key="4">
    <source>
        <dbReference type="EMBL" id="HIR59188.1"/>
    </source>
</evidence>
<dbReference type="AlphaFoldDB" id="A0A9D1DUG2"/>
<dbReference type="GO" id="GO:0008831">
    <property type="term" value="F:dTDP-4-dehydrorhamnose reductase activity"/>
    <property type="evidence" value="ECO:0007669"/>
    <property type="project" value="UniProtKB-EC"/>
</dbReference>
<evidence type="ECO:0000313" key="5">
    <source>
        <dbReference type="Proteomes" id="UP000824232"/>
    </source>
</evidence>
<gene>
    <name evidence="4" type="primary">rfbD</name>
    <name evidence="4" type="ORF">IAB38_03975</name>
</gene>
<comment type="pathway">
    <text evidence="2">Carbohydrate biosynthesis; dTDP-L-rhamnose biosynthesis.</text>
</comment>
<dbReference type="InterPro" id="IPR029903">
    <property type="entry name" value="RmlD-like-bd"/>
</dbReference>
<dbReference type="Proteomes" id="UP000824232">
    <property type="component" value="Unassembled WGS sequence"/>
</dbReference>
<keyword evidence="2 4" id="KW-0560">Oxidoreductase</keyword>
<dbReference type="GO" id="GO:0019305">
    <property type="term" value="P:dTDP-rhamnose biosynthetic process"/>
    <property type="evidence" value="ECO:0007669"/>
    <property type="project" value="TreeGrafter"/>
</dbReference>
<feature type="domain" description="RmlD-like substrate binding" evidence="3">
    <location>
        <begin position="1"/>
        <end position="281"/>
    </location>
</feature>
<dbReference type="SUPFAM" id="SSF51735">
    <property type="entry name" value="NAD(P)-binding Rossmann-fold domains"/>
    <property type="match status" value="1"/>
</dbReference>
<dbReference type="GO" id="GO:0005829">
    <property type="term" value="C:cytosol"/>
    <property type="evidence" value="ECO:0007669"/>
    <property type="project" value="TreeGrafter"/>
</dbReference>
<dbReference type="PANTHER" id="PTHR10491:SF4">
    <property type="entry name" value="METHIONINE ADENOSYLTRANSFERASE 2 SUBUNIT BETA"/>
    <property type="match status" value="1"/>
</dbReference>
<dbReference type="EC" id="1.1.1.133" evidence="2"/>
<dbReference type="EMBL" id="DVHC01000041">
    <property type="protein sequence ID" value="HIR59188.1"/>
    <property type="molecule type" value="Genomic_DNA"/>
</dbReference>
<dbReference type="Gene3D" id="3.40.50.720">
    <property type="entry name" value="NAD(P)-binding Rossmann-like Domain"/>
    <property type="match status" value="1"/>
</dbReference>
<protein>
    <recommendedName>
        <fullName evidence="2">dTDP-4-dehydrorhamnose reductase</fullName>
        <ecNumber evidence="2">1.1.1.133</ecNumber>
    </recommendedName>
</protein>
<dbReference type="Pfam" id="PF04321">
    <property type="entry name" value="RmlD_sub_bind"/>
    <property type="match status" value="1"/>
</dbReference>
<sequence length="295" mass="33848">MKYLITGYKGQLGYDVKRELLKRGVSEENILAVDKDEMDITNRDEVDKVVTGFNPDIVFHCAAWTAVDKAEAAEDACYNVNVVGTKNVVDASIKVGATTIYMSTDYVFDGTKEGLYTEEDKVNPKSVYGRTKFLGEEEVRRNPKHFITRISWVFGINGHNFIRTMLKLSENHQELNVVDDQIGSPTYTVDLAKTLVDMSNSDKYGTYNVTNSEYCSWAEFAEYIFESNKKRVKVNKVTTEEYLELTGTKQAYRPRNSKLDKSKLEENFELLPTWKDAVNRYNVELEEEKKLVKKI</sequence>
<dbReference type="PANTHER" id="PTHR10491">
    <property type="entry name" value="DTDP-4-DEHYDRORHAMNOSE REDUCTASE"/>
    <property type="match status" value="1"/>
</dbReference>
<organism evidence="4 5">
    <name type="scientific">Candidatus Onthousia excrementipullorum</name>
    <dbReference type="NCBI Taxonomy" id="2840884"/>
    <lineage>
        <taxon>Bacteria</taxon>
        <taxon>Bacillati</taxon>
        <taxon>Bacillota</taxon>
        <taxon>Bacilli</taxon>
        <taxon>Candidatus Onthousia</taxon>
    </lineage>
</organism>
<evidence type="ECO:0000256" key="2">
    <source>
        <dbReference type="RuleBase" id="RU364082"/>
    </source>
</evidence>